<dbReference type="InterPro" id="IPR012337">
    <property type="entry name" value="RNaseH-like_sf"/>
</dbReference>
<dbReference type="GO" id="GO:0000166">
    <property type="term" value="F:nucleotide binding"/>
    <property type="evidence" value="ECO:0007669"/>
    <property type="project" value="InterPro"/>
</dbReference>
<feature type="domain" description="HRDC" evidence="1">
    <location>
        <begin position="212"/>
        <end position="292"/>
    </location>
</feature>
<dbReference type="CDD" id="cd06142">
    <property type="entry name" value="RNaseD_exo"/>
    <property type="match status" value="1"/>
</dbReference>
<keyword evidence="3" id="KW-1185">Reference proteome</keyword>
<dbReference type="Pfam" id="PF01612">
    <property type="entry name" value="DNA_pol_A_exo1"/>
    <property type="match status" value="1"/>
</dbReference>
<dbReference type="AlphaFoldDB" id="A0A7X6DM83"/>
<dbReference type="PANTHER" id="PTHR47649">
    <property type="entry name" value="RIBONUCLEASE D"/>
    <property type="match status" value="1"/>
</dbReference>
<dbReference type="PROSITE" id="PS50967">
    <property type="entry name" value="HRDC"/>
    <property type="match status" value="2"/>
</dbReference>
<dbReference type="PANTHER" id="PTHR47649:SF1">
    <property type="entry name" value="RIBONUCLEASE D"/>
    <property type="match status" value="1"/>
</dbReference>
<gene>
    <name evidence="2" type="ORF">MNODULE_02745</name>
</gene>
<dbReference type="InterPro" id="IPR051086">
    <property type="entry name" value="RNase_D-like"/>
</dbReference>
<dbReference type="InterPro" id="IPR002121">
    <property type="entry name" value="HRDC_dom"/>
</dbReference>
<dbReference type="InterPro" id="IPR010997">
    <property type="entry name" value="HRDC-like_sf"/>
</dbReference>
<name>A0A7X6DM83_9BACT</name>
<organism evidence="2 3">
    <name type="scientific">Candidatus Manganitrophus noduliformans</name>
    <dbReference type="NCBI Taxonomy" id="2606439"/>
    <lineage>
        <taxon>Bacteria</taxon>
        <taxon>Pseudomonadati</taxon>
        <taxon>Nitrospirota</taxon>
        <taxon>Nitrospiria</taxon>
        <taxon>Candidatus Troglogloeales</taxon>
        <taxon>Candidatus Manganitrophaceae</taxon>
        <taxon>Candidatus Manganitrophus</taxon>
    </lineage>
</organism>
<dbReference type="SUPFAM" id="SSF53098">
    <property type="entry name" value="Ribonuclease H-like"/>
    <property type="match status" value="1"/>
</dbReference>
<dbReference type="InterPro" id="IPR002562">
    <property type="entry name" value="3'-5'_exonuclease_dom"/>
</dbReference>
<dbReference type="Gene3D" id="3.30.420.10">
    <property type="entry name" value="Ribonuclease H-like superfamily/Ribonuclease H"/>
    <property type="match status" value="1"/>
</dbReference>
<dbReference type="GO" id="GO:0003676">
    <property type="term" value="F:nucleic acid binding"/>
    <property type="evidence" value="ECO:0007669"/>
    <property type="project" value="InterPro"/>
</dbReference>
<comment type="caution">
    <text evidence="2">The sequence shown here is derived from an EMBL/GenBank/DDBJ whole genome shotgun (WGS) entry which is preliminary data.</text>
</comment>
<feature type="domain" description="HRDC" evidence="1">
    <location>
        <begin position="304"/>
        <end position="383"/>
    </location>
</feature>
<reference evidence="2 3" key="1">
    <citation type="journal article" date="2020" name="Nature">
        <title>Bacterial chemolithoautotrophy via manganese oxidation.</title>
        <authorList>
            <person name="Yu H."/>
            <person name="Leadbetter J.R."/>
        </authorList>
    </citation>
    <scope>NUCLEOTIDE SEQUENCE [LARGE SCALE GENOMIC DNA]</scope>
    <source>
        <strain evidence="2 3">Mn-1</strain>
    </source>
</reference>
<dbReference type="SMART" id="SM00341">
    <property type="entry name" value="HRDC"/>
    <property type="match status" value="2"/>
</dbReference>
<dbReference type="Gene3D" id="1.10.150.80">
    <property type="entry name" value="HRDC domain"/>
    <property type="match status" value="2"/>
</dbReference>
<evidence type="ECO:0000313" key="3">
    <source>
        <dbReference type="Proteomes" id="UP000534783"/>
    </source>
</evidence>
<dbReference type="Pfam" id="PF00570">
    <property type="entry name" value="HRDC"/>
    <property type="match status" value="2"/>
</dbReference>
<dbReference type="GO" id="GO:0008408">
    <property type="term" value="F:3'-5' exonuclease activity"/>
    <property type="evidence" value="ECO:0007669"/>
    <property type="project" value="InterPro"/>
</dbReference>
<dbReference type="SUPFAM" id="SSF47819">
    <property type="entry name" value="HRDC-like"/>
    <property type="match status" value="2"/>
</dbReference>
<evidence type="ECO:0000313" key="2">
    <source>
        <dbReference type="EMBL" id="NKE69664.1"/>
    </source>
</evidence>
<protein>
    <submittedName>
        <fullName evidence="2">Ribonuclease D</fullName>
    </submittedName>
</protein>
<sequence>MDFHYDYITTPDAFSEAVDALRGAPIIGVDTEGDSLYSYQERVSLIQISGAERHFIFDPLLLETVEPLGALLEERSILKIFHGADYDLVSLKRDFGFNIGPIFDTALAARALGVREFSLQNLIARYFQLNLSKTHQKSNWSIRPLPKDQLDYAAQDTAYLVPLYELLKKEIAEKGRMDQIEEECRLLEAITWSGKTFEPDDYLRIKGARVLPAASQKVLRELAVVRNHLAKKRNRPPFKIISNDDLIKMAKESPRSEEDLKRLFPRETAPVFRNPALWLNAVAKGLTTTDPLPKVERNGSAPLTPEQERLLTRLKEWRNKQAEQEGVEPAMVVTSGVLRDIAKRTPKSIEALREVASLREWQIHRYGELLLKEISTPPKARKE</sequence>
<dbReference type="InterPro" id="IPR044876">
    <property type="entry name" value="HRDC_dom_sf"/>
</dbReference>
<dbReference type="RefSeq" id="WP_168057956.1">
    <property type="nucleotide sequence ID" value="NZ_VTOW01000001.1"/>
</dbReference>
<accession>A0A7X6DM83</accession>
<dbReference type="InterPro" id="IPR036397">
    <property type="entry name" value="RNaseH_sf"/>
</dbReference>
<dbReference type="GO" id="GO:0006139">
    <property type="term" value="P:nucleobase-containing compound metabolic process"/>
    <property type="evidence" value="ECO:0007669"/>
    <property type="project" value="InterPro"/>
</dbReference>
<proteinExistence type="predicted"/>
<dbReference type="Proteomes" id="UP000534783">
    <property type="component" value="Unassembled WGS sequence"/>
</dbReference>
<dbReference type="SMART" id="SM00474">
    <property type="entry name" value="35EXOc"/>
    <property type="match status" value="1"/>
</dbReference>
<evidence type="ECO:0000259" key="1">
    <source>
        <dbReference type="PROSITE" id="PS50967"/>
    </source>
</evidence>
<dbReference type="EMBL" id="VTOW01000001">
    <property type="protein sequence ID" value="NKE69664.1"/>
    <property type="molecule type" value="Genomic_DNA"/>
</dbReference>